<evidence type="ECO:0000259" key="7">
    <source>
        <dbReference type="Pfam" id="PF01545"/>
    </source>
</evidence>
<name>A0A6J6J8J7_9ZZZZ</name>
<evidence type="ECO:0000313" key="8">
    <source>
        <dbReference type="EMBL" id="CAB4537666.1"/>
    </source>
</evidence>
<dbReference type="InterPro" id="IPR027469">
    <property type="entry name" value="Cation_efflux_TMD_sf"/>
</dbReference>
<evidence type="ECO:0000256" key="3">
    <source>
        <dbReference type="ARBA" id="ARBA00022692"/>
    </source>
</evidence>
<dbReference type="PANTHER" id="PTHR13414:SF9">
    <property type="entry name" value="PROTON-COUPLED ZINC ANTIPORTER SLC30A9, MITOCHONDRIAL"/>
    <property type="match status" value="1"/>
</dbReference>
<dbReference type="EMBL" id="CAEZSL010000036">
    <property type="protein sequence ID" value="CAB4537666.1"/>
    <property type="molecule type" value="Genomic_DNA"/>
</dbReference>
<evidence type="ECO:0000256" key="1">
    <source>
        <dbReference type="ARBA" id="ARBA00004141"/>
    </source>
</evidence>
<dbReference type="InterPro" id="IPR002524">
    <property type="entry name" value="Cation_efflux"/>
</dbReference>
<dbReference type="GO" id="GO:0008324">
    <property type="term" value="F:monoatomic cation transmembrane transporter activity"/>
    <property type="evidence" value="ECO:0007669"/>
    <property type="project" value="InterPro"/>
</dbReference>
<keyword evidence="3 6" id="KW-0812">Transmembrane</keyword>
<feature type="transmembrane region" description="Helical" evidence="6">
    <location>
        <begin position="111"/>
        <end position="133"/>
    </location>
</feature>
<dbReference type="GO" id="GO:0006829">
    <property type="term" value="P:zinc ion transport"/>
    <property type="evidence" value="ECO:0007669"/>
    <property type="project" value="InterPro"/>
</dbReference>
<dbReference type="InterPro" id="IPR036837">
    <property type="entry name" value="Cation_efflux_CTD_sf"/>
</dbReference>
<evidence type="ECO:0000256" key="2">
    <source>
        <dbReference type="ARBA" id="ARBA00022448"/>
    </source>
</evidence>
<dbReference type="Gene3D" id="3.30.70.1350">
    <property type="entry name" value="Cation efflux protein, cytoplasmic domain"/>
    <property type="match status" value="1"/>
</dbReference>
<reference evidence="9" key="1">
    <citation type="submission" date="2020-05" db="EMBL/GenBank/DDBJ databases">
        <authorList>
            <person name="Chiriac C."/>
            <person name="Salcher M."/>
            <person name="Ghai R."/>
            <person name="Kavagutti S V."/>
        </authorList>
    </citation>
    <scope>NUCLEOTIDE SEQUENCE</scope>
</reference>
<dbReference type="InterPro" id="IPR058533">
    <property type="entry name" value="Cation_efflux_TM"/>
</dbReference>
<feature type="transmembrane region" description="Helical" evidence="6">
    <location>
        <begin position="76"/>
        <end position="99"/>
    </location>
</feature>
<dbReference type="AlphaFoldDB" id="A0A6J6J8J7"/>
<accession>A0A6J6J8J7</accession>
<evidence type="ECO:0000256" key="4">
    <source>
        <dbReference type="ARBA" id="ARBA00022989"/>
    </source>
</evidence>
<dbReference type="Pfam" id="PF01545">
    <property type="entry name" value="Cation_efflux"/>
    <property type="match status" value="1"/>
</dbReference>
<sequence>MQDGSKKAIVAAFGANLGIAVAKFTGFALTRSTALLAEAVHSLADSGNQGLLLLGSKRAQKKPDRKSEFGYGRERYFWSFVVALVLFSVGGLFALYEGIQKFSHPHETKSVAIAVSILGAAILLETFSLLTALREVKHAKKPEETIRTFIRTSKQPELPVVLLEDIGAEIGLILALVGILLGHYTDEPRWDAVGSISIGVLLIAIAAILAVKLKSHLIGEAALPSEVAKIETAITSHAKVLHLINLRTEHVGPEELIVAAKVEFEHSLSVADLSLVVNELEVLVRHSVPMALFIFIEPDISRP</sequence>
<dbReference type="SUPFAM" id="SSF160240">
    <property type="entry name" value="Cation efflux protein cytoplasmic domain-like"/>
    <property type="match status" value="1"/>
</dbReference>
<protein>
    <submittedName>
        <fullName evidence="9">Unannotated protein</fullName>
    </submittedName>
</protein>
<feature type="transmembrane region" description="Helical" evidence="6">
    <location>
        <begin position="193"/>
        <end position="211"/>
    </location>
</feature>
<comment type="subcellular location">
    <subcellularLocation>
        <location evidence="1">Membrane</location>
        <topology evidence="1">Multi-pass membrane protein</topology>
    </subcellularLocation>
</comment>
<dbReference type="GO" id="GO:0016020">
    <property type="term" value="C:membrane"/>
    <property type="evidence" value="ECO:0007669"/>
    <property type="project" value="UniProtKB-SubCell"/>
</dbReference>
<dbReference type="PANTHER" id="PTHR13414">
    <property type="entry name" value="HUEL-CATION TRANSPORTER"/>
    <property type="match status" value="1"/>
</dbReference>
<evidence type="ECO:0000313" key="9">
    <source>
        <dbReference type="EMBL" id="CAB4633160.1"/>
    </source>
</evidence>
<keyword evidence="2" id="KW-0813">Transport</keyword>
<keyword evidence="4 6" id="KW-1133">Transmembrane helix</keyword>
<gene>
    <name evidence="8" type="ORF">UFOPK1421_00462</name>
    <name evidence="9" type="ORF">UFOPK1960_00819</name>
    <name evidence="10" type="ORF">UFOPK4422_01224</name>
</gene>
<dbReference type="NCBIfam" id="TIGR01297">
    <property type="entry name" value="CDF"/>
    <property type="match status" value="1"/>
</dbReference>
<evidence type="ECO:0000313" key="10">
    <source>
        <dbReference type="EMBL" id="CAB5129274.1"/>
    </source>
</evidence>
<evidence type="ECO:0000256" key="6">
    <source>
        <dbReference type="SAM" id="Phobius"/>
    </source>
</evidence>
<organism evidence="9">
    <name type="scientific">freshwater metagenome</name>
    <dbReference type="NCBI Taxonomy" id="449393"/>
    <lineage>
        <taxon>unclassified sequences</taxon>
        <taxon>metagenomes</taxon>
        <taxon>ecological metagenomes</taxon>
    </lineage>
</organism>
<proteinExistence type="predicted"/>
<dbReference type="Gene3D" id="1.20.1510.10">
    <property type="entry name" value="Cation efflux protein transmembrane domain"/>
    <property type="match status" value="1"/>
</dbReference>
<dbReference type="EMBL" id="CAEZVL010000115">
    <property type="protein sequence ID" value="CAB4633160.1"/>
    <property type="molecule type" value="Genomic_DNA"/>
</dbReference>
<feature type="domain" description="Cation efflux protein transmembrane" evidence="7">
    <location>
        <begin position="10"/>
        <end position="215"/>
    </location>
</feature>
<dbReference type="InterPro" id="IPR040177">
    <property type="entry name" value="SLC30A9"/>
</dbReference>
<keyword evidence="5 6" id="KW-0472">Membrane</keyword>
<feature type="transmembrane region" description="Helical" evidence="6">
    <location>
        <begin position="160"/>
        <end position="181"/>
    </location>
</feature>
<evidence type="ECO:0000256" key="5">
    <source>
        <dbReference type="ARBA" id="ARBA00023136"/>
    </source>
</evidence>
<dbReference type="SUPFAM" id="SSF161111">
    <property type="entry name" value="Cation efflux protein transmembrane domain-like"/>
    <property type="match status" value="1"/>
</dbReference>
<dbReference type="EMBL" id="CAFBRX010000136">
    <property type="protein sequence ID" value="CAB5129274.1"/>
    <property type="molecule type" value="Genomic_DNA"/>
</dbReference>